<dbReference type="GO" id="GO:0046872">
    <property type="term" value="F:metal ion binding"/>
    <property type="evidence" value="ECO:0007669"/>
    <property type="project" value="InterPro"/>
</dbReference>
<evidence type="ECO:0000313" key="7">
    <source>
        <dbReference type="Proteomes" id="UP000001784"/>
    </source>
</evidence>
<evidence type="ECO:0000259" key="5">
    <source>
        <dbReference type="Pfam" id="PF05193"/>
    </source>
</evidence>
<dbReference type="HOGENOM" id="CLU_009902_1_0_7"/>
<evidence type="ECO:0000313" key="6">
    <source>
        <dbReference type="EMBL" id="ABK18901.1"/>
    </source>
</evidence>
<dbReference type="SUPFAM" id="SSF63411">
    <property type="entry name" value="LuxS/MPP-like metallohydrolase"/>
    <property type="match status" value="2"/>
</dbReference>
<evidence type="ECO:0000256" key="3">
    <source>
        <dbReference type="SAM" id="SignalP"/>
    </source>
</evidence>
<dbReference type="PANTHER" id="PTHR11851">
    <property type="entry name" value="METALLOPROTEASE"/>
    <property type="match status" value="1"/>
</dbReference>
<dbReference type="InParanoid" id="A0LN99"/>
<gene>
    <name evidence="6" type="ordered locus">Sfum_3228</name>
</gene>
<protein>
    <submittedName>
        <fullName evidence="6">Peptidase M16 domain protein</fullName>
    </submittedName>
</protein>
<dbReference type="Pfam" id="PF05193">
    <property type="entry name" value="Peptidase_M16_C"/>
    <property type="match status" value="1"/>
</dbReference>
<dbReference type="InterPro" id="IPR007863">
    <property type="entry name" value="Peptidase_M16_C"/>
</dbReference>
<dbReference type="Gene3D" id="3.30.830.10">
    <property type="entry name" value="Metalloenzyme, LuxS/M16 peptidase-like"/>
    <property type="match status" value="2"/>
</dbReference>
<dbReference type="EMBL" id="CP000478">
    <property type="protein sequence ID" value="ABK18901.1"/>
    <property type="molecule type" value="Genomic_DNA"/>
</dbReference>
<keyword evidence="3" id="KW-0732">Signal</keyword>
<evidence type="ECO:0000256" key="2">
    <source>
        <dbReference type="SAM" id="MobiDB-lite"/>
    </source>
</evidence>
<accession>A0LN99</accession>
<dbReference type="AlphaFoldDB" id="A0LN99"/>
<dbReference type="PANTHER" id="PTHR11851:SF49">
    <property type="entry name" value="MITOCHONDRIAL-PROCESSING PEPTIDASE SUBUNIT ALPHA"/>
    <property type="match status" value="1"/>
</dbReference>
<keyword evidence="7" id="KW-1185">Reference proteome</keyword>
<dbReference type="STRING" id="335543.Sfum_3228"/>
<organism evidence="6 7">
    <name type="scientific">Syntrophobacter fumaroxidans (strain DSM 10017 / MPOB)</name>
    <dbReference type="NCBI Taxonomy" id="335543"/>
    <lineage>
        <taxon>Bacteria</taxon>
        <taxon>Pseudomonadati</taxon>
        <taxon>Thermodesulfobacteriota</taxon>
        <taxon>Syntrophobacteria</taxon>
        <taxon>Syntrophobacterales</taxon>
        <taxon>Syntrophobacteraceae</taxon>
        <taxon>Syntrophobacter</taxon>
    </lineage>
</organism>
<feature type="chain" id="PRO_5002626298" evidence="3">
    <location>
        <begin position="25"/>
        <end position="493"/>
    </location>
</feature>
<proteinExistence type="inferred from homology"/>
<sequence length="493" mass="54567">MISNSLKLLLTVLLATAIHHGAGAAPARGQEGVSEALLSNGMRVILQENHRAPIVSFQVWYRAGSRNEQWGKTGLAHLFEHLMFKGTQTVSGSEFSRRIQENGAEFNAFTSSDYAAYFENLGSDRLQVAIDLEADRMMNLKLSPADFQTEKMVVMEERRMRTEDNPQAYLLEQLDATAYQNQPYRWPPVGWFDDLARLTVEDASAFYRAFYNPANAFIVVVGDATMEDLLPRLEKAFGVIPGGAVPERLRFEDPPQVGMRRIEVERPAQLAAVIMAYHVPNVRSPDAYVLEVISSVLASAKSSRLYERLIADGRLAVEADADYSPLSFDPGLFYISATVMPGKTAGDVEEAVTAELERLKNEPVSDEELEKAKNQLEAMFVFHRDSLFYQGMMLAQYEIAVGWKEIARYVPSIRKVTAEDIRRVARLYFTPRNLTVGTIVPAAGEEGVPPPASSPIIEKTVRLKNEGAVTTEAPCPGGPTGSAGSGEQEGRRQ</sequence>
<reference evidence="6 7" key="1">
    <citation type="submission" date="2006-10" db="EMBL/GenBank/DDBJ databases">
        <title>Complete sequence of Syntrophobacter fumaroxidans MPOB.</title>
        <authorList>
            <consortium name="US DOE Joint Genome Institute"/>
            <person name="Copeland A."/>
            <person name="Lucas S."/>
            <person name="Lapidus A."/>
            <person name="Barry K."/>
            <person name="Detter J.C."/>
            <person name="Glavina del Rio T."/>
            <person name="Hammon N."/>
            <person name="Israni S."/>
            <person name="Pitluck S."/>
            <person name="Goltsman E.G."/>
            <person name="Martinez M."/>
            <person name="Schmutz J."/>
            <person name="Larimer F."/>
            <person name="Land M."/>
            <person name="Hauser L."/>
            <person name="Kyrpides N."/>
            <person name="Kim E."/>
            <person name="Boone D.R."/>
            <person name="Brockman F."/>
            <person name="Culley D."/>
            <person name="Ferry J."/>
            <person name="Gunsalus R."/>
            <person name="McInerney M.J."/>
            <person name="Morrison M."/>
            <person name="Plugge C."/>
            <person name="Rohlin L."/>
            <person name="Scholten J."/>
            <person name="Sieber J."/>
            <person name="Stams A.J.M."/>
            <person name="Worm P."/>
            <person name="Henstra A.M."/>
            <person name="Richardson P."/>
        </authorList>
    </citation>
    <scope>NUCLEOTIDE SEQUENCE [LARGE SCALE GENOMIC DNA]</scope>
    <source>
        <strain evidence="7">DSM 10017 / MPOB</strain>
    </source>
</reference>
<dbReference type="InterPro" id="IPR011765">
    <property type="entry name" value="Pept_M16_N"/>
</dbReference>
<comment type="similarity">
    <text evidence="1">Belongs to the peptidase M16 family.</text>
</comment>
<evidence type="ECO:0000256" key="1">
    <source>
        <dbReference type="ARBA" id="ARBA00007261"/>
    </source>
</evidence>
<name>A0LN99_SYNFM</name>
<feature type="domain" description="Peptidase M16 N-terminal" evidence="4">
    <location>
        <begin position="43"/>
        <end position="184"/>
    </location>
</feature>
<dbReference type="Proteomes" id="UP000001784">
    <property type="component" value="Chromosome"/>
</dbReference>
<dbReference type="InterPro" id="IPR011249">
    <property type="entry name" value="Metalloenz_LuxS/M16"/>
</dbReference>
<feature type="domain" description="Peptidase M16 C-terminal" evidence="5">
    <location>
        <begin position="198"/>
        <end position="376"/>
    </location>
</feature>
<evidence type="ECO:0000259" key="4">
    <source>
        <dbReference type="Pfam" id="PF00675"/>
    </source>
</evidence>
<feature type="signal peptide" evidence="3">
    <location>
        <begin position="1"/>
        <end position="24"/>
    </location>
</feature>
<dbReference type="InterPro" id="IPR050361">
    <property type="entry name" value="MPP/UQCRC_Complex"/>
</dbReference>
<dbReference type="Pfam" id="PF00675">
    <property type="entry name" value="Peptidase_M16"/>
    <property type="match status" value="1"/>
</dbReference>
<dbReference type="eggNOG" id="COG0612">
    <property type="taxonomic scope" value="Bacteria"/>
</dbReference>
<dbReference type="KEGG" id="sfu:Sfum_3228"/>
<feature type="region of interest" description="Disordered" evidence="2">
    <location>
        <begin position="465"/>
        <end position="493"/>
    </location>
</feature>
<dbReference type="RefSeq" id="WP_011700026.1">
    <property type="nucleotide sequence ID" value="NC_008554.1"/>
</dbReference>